<evidence type="ECO:0000259" key="1">
    <source>
        <dbReference type="PROSITE" id="PS50883"/>
    </source>
</evidence>
<dbReference type="RefSeq" id="WP_305106205.1">
    <property type="nucleotide sequence ID" value="NZ_JAUTWS010000027.1"/>
</dbReference>
<dbReference type="PROSITE" id="PS50883">
    <property type="entry name" value="EAL"/>
    <property type="match status" value="1"/>
</dbReference>
<sequence length="520" mass="54950">MDGQGQPRRVTDRERFLTFALAAAEILVEATPDGRIVFAAGALGSRLGSGPESWVGRPVRDLIARPDRPGFDMAFGRLLARDRLPPIGIRLANRARTPMSCAGLRLVGQDAAGLCLTFAALPGPPAEAPAASGPAALRDAAELAARDGTAAGTLGLIELRQGDALLAPSPEMDRRIRDSIADALSPEGVAAELSAGRYGVISPLAGDVAALGASIAAAAGDSATVATRSLSLEAEGLTPLQRSRALRHALACFAREGPEALDRDGFADGLSGFVAEAYARAAWLRQAIADRRFRLAFQPIVALADRAPHHWEALLRPETDAAAPVHGVQEFVTFAETAGMSEELDWAVLSTVCAAARRARSTRIAANLSGLTLQSPAFRERLLTLLDAEPLLPHRLLFEITETAEIEDEAEAVRTVEALRARGLPLCIDDFGAGAAAFRYLRAFRVDYVKIDGLYVAAAAHSLQDRGIVASMVELARAVGARVVAERIETEEEAALMRSLGVEYGQGWLFGRPGPLPGSG</sequence>
<dbReference type="SUPFAM" id="SSF55785">
    <property type="entry name" value="PYP-like sensor domain (PAS domain)"/>
    <property type="match status" value="1"/>
</dbReference>
<dbReference type="CDD" id="cd01948">
    <property type="entry name" value="EAL"/>
    <property type="match status" value="1"/>
</dbReference>
<dbReference type="EMBL" id="JAUTWS010000027">
    <property type="protein sequence ID" value="MDO9711346.1"/>
    <property type="molecule type" value="Genomic_DNA"/>
</dbReference>
<proteinExistence type="predicted"/>
<dbReference type="InterPro" id="IPR000014">
    <property type="entry name" value="PAS"/>
</dbReference>
<name>A0ABT9E5D8_9PROT</name>
<gene>
    <name evidence="2" type="ORF">Q7A36_23555</name>
</gene>
<dbReference type="SMART" id="SM00052">
    <property type="entry name" value="EAL"/>
    <property type="match status" value="1"/>
</dbReference>
<dbReference type="InterPro" id="IPR050706">
    <property type="entry name" value="Cyclic-di-GMP_PDE-like"/>
</dbReference>
<dbReference type="InterPro" id="IPR035919">
    <property type="entry name" value="EAL_sf"/>
</dbReference>
<organism evidence="2 3">
    <name type="scientific">Paracraurococcus lichenis</name>
    <dbReference type="NCBI Taxonomy" id="3064888"/>
    <lineage>
        <taxon>Bacteria</taxon>
        <taxon>Pseudomonadati</taxon>
        <taxon>Pseudomonadota</taxon>
        <taxon>Alphaproteobacteria</taxon>
        <taxon>Acetobacterales</taxon>
        <taxon>Roseomonadaceae</taxon>
        <taxon>Paracraurococcus</taxon>
    </lineage>
</organism>
<dbReference type="Pfam" id="PF00563">
    <property type="entry name" value="EAL"/>
    <property type="match status" value="1"/>
</dbReference>
<dbReference type="PANTHER" id="PTHR33121">
    <property type="entry name" value="CYCLIC DI-GMP PHOSPHODIESTERASE PDEF"/>
    <property type="match status" value="1"/>
</dbReference>
<dbReference type="CDD" id="cd00130">
    <property type="entry name" value="PAS"/>
    <property type="match status" value="1"/>
</dbReference>
<reference evidence="2 3" key="1">
    <citation type="submission" date="2023-08" db="EMBL/GenBank/DDBJ databases">
        <title>The draft genome sequence of Paracraurococcus sp. LOR1-02.</title>
        <authorList>
            <person name="Kingkaew E."/>
            <person name="Tanasupawat S."/>
        </authorList>
    </citation>
    <scope>NUCLEOTIDE SEQUENCE [LARGE SCALE GENOMIC DNA]</scope>
    <source>
        <strain evidence="2 3">LOR1-02</strain>
    </source>
</reference>
<comment type="caution">
    <text evidence="2">The sequence shown here is derived from an EMBL/GenBank/DDBJ whole genome shotgun (WGS) entry which is preliminary data.</text>
</comment>
<dbReference type="PANTHER" id="PTHR33121:SF79">
    <property type="entry name" value="CYCLIC DI-GMP PHOSPHODIESTERASE PDED-RELATED"/>
    <property type="match status" value="1"/>
</dbReference>
<dbReference type="InterPro" id="IPR001633">
    <property type="entry name" value="EAL_dom"/>
</dbReference>
<evidence type="ECO:0000313" key="2">
    <source>
        <dbReference type="EMBL" id="MDO9711346.1"/>
    </source>
</evidence>
<dbReference type="Proteomes" id="UP001243009">
    <property type="component" value="Unassembled WGS sequence"/>
</dbReference>
<dbReference type="InterPro" id="IPR035965">
    <property type="entry name" value="PAS-like_dom_sf"/>
</dbReference>
<keyword evidence="3" id="KW-1185">Reference proteome</keyword>
<dbReference type="SUPFAM" id="SSF141868">
    <property type="entry name" value="EAL domain-like"/>
    <property type="match status" value="1"/>
</dbReference>
<dbReference type="Gene3D" id="3.20.20.450">
    <property type="entry name" value="EAL domain"/>
    <property type="match status" value="1"/>
</dbReference>
<protein>
    <submittedName>
        <fullName evidence="2">EAL domain-containing protein</fullName>
    </submittedName>
</protein>
<accession>A0ABT9E5D8</accession>
<feature type="domain" description="EAL" evidence="1">
    <location>
        <begin position="277"/>
        <end position="520"/>
    </location>
</feature>
<evidence type="ECO:0000313" key="3">
    <source>
        <dbReference type="Proteomes" id="UP001243009"/>
    </source>
</evidence>